<name>A0A2K1JTB7_PHYPA</name>
<feature type="region of interest" description="Disordered" evidence="1">
    <location>
        <begin position="69"/>
        <end position="113"/>
    </location>
</feature>
<reference evidence="3" key="3">
    <citation type="submission" date="2020-12" db="UniProtKB">
        <authorList>
            <consortium name="EnsemblPlants"/>
        </authorList>
    </citation>
    <scope>IDENTIFICATION</scope>
</reference>
<dbReference type="Proteomes" id="UP000006727">
    <property type="component" value="Chromosome 11"/>
</dbReference>
<organism evidence="2">
    <name type="scientific">Physcomitrium patens</name>
    <name type="common">Spreading-leaved earth moss</name>
    <name type="synonym">Physcomitrella patens</name>
    <dbReference type="NCBI Taxonomy" id="3218"/>
    <lineage>
        <taxon>Eukaryota</taxon>
        <taxon>Viridiplantae</taxon>
        <taxon>Streptophyta</taxon>
        <taxon>Embryophyta</taxon>
        <taxon>Bryophyta</taxon>
        <taxon>Bryophytina</taxon>
        <taxon>Bryopsida</taxon>
        <taxon>Funariidae</taxon>
        <taxon>Funariales</taxon>
        <taxon>Funariaceae</taxon>
        <taxon>Physcomitrium</taxon>
    </lineage>
</organism>
<dbReference type="Gramene" id="Pp3c11_3360V3.1">
    <property type="protein sequence ID" value="PAC:32956775.CDS.1"/>
    <property type="gene ID" value="Pp3c11_3360"/>
</dbReference>
<reference evidence="2 4" key="1">
    <citation type="journal article" date="2008" name="Science">
        <title>The Physcomitrella genome reveals evolutionary insights into the conquest of land by plants.</title>
        <authorList>
            <person name="Rensing S."/>
            <person name="Lang D."/>
            <person name="Zimmer A."/>
            <person name="Terry A."/>
            <person name="Salamov A."/>
            <person name="Shapiro H."/>
            <person name="Nishiyama T."/>
            <person name="Perroud P.-F."/>
            <person name="Lindquist E."/>
            <person name="Kamisugi Y."/>
            <person name="Tanahashi T."/>
            <person name="Sakakibara K."/>
            <person name="Fujita T."/>
            <person name="Oishi K."/>
            <person name="Shin-I T."/>
            <person name="Kuroki Y."/>
            <person name="Toyoda A."/>
            <person name="Suzuki Y."/>
            <person name="Hashimoto A."/>
            <person name="Yamaguchi K."/>
            <person name="Sugano A."/>
            <person name="Kohara Y."/>
            <person name="Fujiyama A."/>
            <person name="Anterola A."/>
            <person name="Aoki S."/>
            <person name="Ashton N."/>
            <person name="Barbazuk W.B."/>
            <person name="Barker E."/>
            <person name="Bennetzen J."/>
            <person name="Bezanilla M."/>
            <person name="Blankenship R."/>
            <person name="Cho S.H."/>
            <person name="Dutcher S."/>
            <person name="Estelle M."/>
            <person name="Fawcett J.A."/>
            <person name="Gundlach H."/>
            <person name="Hanada K."/>
            <person name="Heyl A."/>
            <person name="Hicks K.A."/>
            <person name="Hugh J."/>
            <person name="Lohr M."/>
            <person name="Mayer K."/>
            <person name="Melkozernov A."/>
            <person name="Murata T."/>
            <person name="Nelson D."/>
            <person name="Pils B."/>
            <person name="Prigge M."/>
            <person name="Reiss B."/>
            <person name="Renner T."/>
            <person name="Rombauts S."/>
            <person name="Rushton P."/>
            <person name="Sanderfoot A."/>
            <person name="Schween G."/>
            <person name="Shiu S.-H."/>
            <person name="Stueber K."/>
            <person name="Theodoulou F.L."/>
            <person name="Tu H."/>
            <person name="Van de Peer Y."/>
            <person name="Verrier P.J."/>
            <person name="Waters E."/>
            <person name="Wood A."/>
            <person name="Yang L."/>
            <person name="Cove D."/>
            <person name="Cuming A."/>
            <person name="Hasebe M."/>
            <person name="Lucas S."/>
            <person name="Mishler D.B."/>
            <person name="Reski R."/>
            <person name="Grigoriev I."/>
            <person name="Quatrano R.S."/>
            <person name="Boore J.L."/>
        </authorList>
    </citation>
    <scope>NUCLEOTIDE SEQUENCE [LARGE SCALE GENOMIC DNA]</scope>
    <source>
        <strain evidence="3 4">cv. Gransden 2004</strain>
    </source>
</reference>
<evidence type="ECO:0000313" key="2">
    <source>
        <dbReference type="EMBL" id="PNR44777.1"/>
    </source>
</evidence>
<feature type="region of interest" description="Disordered" evidence="1">
    <location>
        <begin position="1"/>
        <end position="55"/>
    </location>
</feature>
<dbReference type="AlphaFoldDB" id="A0A2K1JTB7"/>
<protein>
    <submittedName>
        <fullName evidence="2 3">Uncharacterized protein</fullName>
    </submittedName>
</protein>
<dbReference type="EnsemblPlants" id="Pp3c11_3260V3.2">
    <property type="protein sequence ID" value="PAC:32956778.CDS.1"/>
    <property type="gene ID" value="Pp3c11_3260"/>
</dbReference>
<evidence type="ECO:0000313" key="3">
    <source>
        <dbReference type="EnsemblPlants" id="PAC:32956775.CDS.1"/>
    </source>
</evidence>
<dbReference type="Gramene" id="Pp3c11_3260V3.2">
    <property type="protein sequence ID" value="PAC:32956778.CDS.1"/>
    <property type="gene ID" value="Pp3c11_3260"/>
</dbReference>
<sequence>MQESLECFASLDSKERRSKGSFELLPFQPGDTGASRPTSLEQKTDNTTPPILPHLKDLTRDTHNIMSIKGDARPQGITSTTPCRAPTSKPWTKHKILGIQQRTKSTTQTSAQR</sequence>
<evidence type="ECO:0000256" key="1">
    <source>
        <dbReference type="SAM" id="MobiDB-lite"/>
    </source>
</evidence>
<feature type="compositionally biased region" description="Polar residues" evidence="1">
    <location>
        <begin position="35"/>
        <end position="49"/>
    </location>
</feature>
<dbReference type="EnsemblPlants" id="Pp3c11_3360V3.1">
    <property type="protein sequence ID" value="PAC:32956775.CDS.1"/>
    <property type="gene ID" value="Pp3c11_3360"/>
</dbReference>
<evidence type="ECO:0000313" key="4">
    <source>
        <dbReference type="Proteomes" id="UP000006727"/>
    </source>
</evidence>
<gene>
    <name evidence="3" type="primary">LOC112288779</name>
    <name evidence="2" type="ORF">PHYPA_014547</name>
</gene>
<reference evidence="2 4" key="2">
    <citation type="journal article" date="2018" name="Plant J.">
        <title>The Physcomitrella patens chromosome-scale assembly reveals moss genome structure and evolution.</title>
        <authorList>
            <person name="Lang D."/>
            <person name="Ullrich K.K."/>
            <person name="Murat F."/>
            <person name="Fuchs J."/>
            <person name="Jenkins J."/>
            <person name="Haas F.B."/>
            <person name="Piednoel M."/>
            <person name="Gundlach H."/>
            <person name="Van Bel M."/>
            <person name="Meyberg R."/>
            <person name="Vives C."/>
            <person name="Morata J."/>
            <person name="Symeonidi A."/>
            <person name="Hiss M."/>
            <person name="Muchero W."/>
            <person name="Kamisugi Y."/>
            <person name="Saleh O."/>
            <person name="Blanc G."/>
            <person name="Decker E.L."/>
            <person name="van Gessel N."/>
            <person name="Grimwood J."/>
            <person name="Hayes R.D."/>
            <person name="Graham S.W."/>
            <person name="Gunter L.E."/>
            <person name="McDaniel S.F."/>
            <person name="Hoernstein S.N.W."/>
            <person name="Larsson A."/>
            <person name="Li F.W."/>
            <person name="Perroud P.F."/>
            <person name="Phillips J."/>
            <person name="Ranjan P."/>
            <person name="Rokshar D.S."/>
            <person name="Rothfels C.J."/>
            <person name="Schneider L."/>
            <person name="Shu S."/>
            <person name="Stevenson D.W."/>
            <person name="Thummler F."/>
            <person name="Tillich M."/>
            <person name="Villarreal Aguilar J.C."/>
            <person name="Widiez T."/>
            <person name="Wong G.K."/>
            <person name="Wymore A."/>
            <person name="Zhang Y."/>
            <person name="Zimmer A.D."/>
            <person name="Quatrano R.S."/>
            <person name="Mayer K.F.X."/>
            <person name="Goodstein D."/>
            <person name="Casacuberta J.M."/>
            <person name="Vandepoele K."/>
            <person name="Reski R."/>
            <person name="Cuming A.C."/>
            <person name="Tuskan G.A."/>
            <person name="Maumus F."/>
            <person name="Salse J."/>
            <person name="Schmutz J."/>
            <person name="Rensing S.A."/>
        </authorList>
    </citation>
    <scope>NUCLEOTIDE SEQUENCE [LARGE SCALE GENOMIC DNA]</scope>
    <source>
        <strain evidence="3 4">cv. Gransden 2004</strain>
    </source>
</reference>
<accession>A0A2K1JTB7</accession>
<proteinExistence type="predicted"/>
<feature type="compositionally biased region" description="Polar residues" evidence="1">
    <location>
        <begin position="100"/>
        <end position="113"/>
    </location>
</feature>
<keyword evidence="4" id="KW-1185">Reference proteome</keyword>
<dbReference type="EMBL" id="ABEU02000011">
    <property type="protein sequence ID" value="PNR44777.1"/>
    <property type="molecule type" value="Genomic_DNA"/>
</dbReference>